<evidence type="ECO:0000313" key="5">
    <source>
        <dbReference type="Proteomes" id="UP000186904"/>
    </source>
</evidence>
<dbReference type="RefSeq" id="WP_083392515.1">
    <property type="nucleotide sequence ID" value="NZ_FOGN01000006.1"/>
</dbReference>
<accession>A0A1I4PIG5</accession>
<name>A0A1I4PIG5_9GAMM</name>
<reference evidence="4 5" key="1">
    <citation type="submission" date="2016-10" db="EMBL/GenBank/DDBJ databases">
        <authorList>
            <person name="de Groot N.N."/>
        </authorList>
    </citation>
    <scope>NUCLEOTIDE SEQUENCE [LARGE SCALE GENOMIC DNA]</scope>
    <source>
        <strain evidence="3 4">CGMCC 1.9095</strain>
        <strain evidence="2 5">DSM 22558</strain>
    </source>
</reference>
<sequence length="295" mass="33511">MKSIEDQVSVGGPLVSVVVPSYNHASFIEACLQSIFAQDYANKQVIVIDDGSTDDSRELLQRLQGDYPFKLYVQANQGLLSTLNRALALAEGDLFVPIASDDVMLPGRLSRQVEHMHSHPQVAICGGNIVPIAENGERLPHKYRHRPARRLDFRAVFSGTVAGAPAPSMMLRTDVVRNVGGYDETMRIEDLLMMLKVTRAGYFIDVLEDDLAFYRVHDGNMHSRLEFMFDEVLRIYDLYADDQDYQAVCIKHFKSYFMKAAKADRRLALKILRRIPLRSMDLKVLRGVLRMLVKY</sequence>
<feature type="domain" description="Glycosyltransferase 2-like" evidence="1">
    <location>
        <begin position="16"/>
        <end position="172"/>
    </location>
</feature>
<dbReference type="InterPro" id="IPR001173">
    <property type="entry name" value="Glyco_trans_2-like"/>
</dbReference>
<evidence type="ECO:0000259" key="1">
    <source>
        <dbReference type="Pfam" id="PF00535"/>
    </source>
</evidence>
<dbReference type="OrthoDB" id="8742915at2"/>
<dbReference type="PANTHER" id="PTHR43685">
    <property type="entry name" value="GLYCOSYLTRANSFERASE"/>
    <property type="match status" value="1"/>
</dbReference>
<dbReference type="STRING" id="653930.SAMN05216589_2757"/>
<evidence type="ECO:0000313" key="2">
    <source>
        <dbReference type="EMBL" id="SES23210.1"/>
    </source>
</evidence>
<protein>
    <submittedName>
        <fullName evidence="3">Alpha-1,3-rhamnosyltransferase</fullName>
    </submittedName>
</protein>
<dbReference type="Proteomes" id="UP000186599">
    <property type="component" value="Unassembled WGS sequence"/>
</dbReference>
<dbReference type="InterPro" id="IPR029044">
    <property type="entry name" value="Nucleotide-diphossugar_trans"/>
</dbReference>
<dbReference type="Pfam" id="PF00535">
    <property type="entry name" value="Glycos_transf_2"/>
    <property type="match status" value="1"/>
</dbReference>
<dbReference type="AlphaFoldDB" id="A0A1I4PIG5"/>
<organism evidence="3 4">
    <name type="scientific">Halopseudomonas bauzanensis</name>
    <dbReference type="NCBI Taxonomy" id="653930"/>
    <lineage>
        <taxon>Bacteria</taxon>
        <taxon>Pseudomonadati</taxon>
        <taxon>Pseudomonadota</taxon>
        <taxon>Gammaproteobacteria</taxon>
        <taxon>Pseudomonadales</taxon>
        <taxon>Pseudomonadaceae</taxon>
        <taxon>Halopseudomonas</taxon>
    </lineage>
</organism>
<dbReference type="EMBL" id="FOUA01000006">
    <property type="protein sequence ID" value="SFM27528.1"/>
    <property type="molecule type" value="Genomic_DNA"/>
</dbReference>
<keyword evidence="3" id="KW-0808">Transferase</keyword>
<dbReference type="PANTHER" id="PTHR43685:SF2">
    <property type="entry name" value="GLYCOSYLTRANSFERASE 2-LIKE DOMAIN-CONTAINING PROTEIN"/>
    <property type="match status" value="1"/>
</dbReference>
<dbReference type="Gene3D" id="3.90.550.10">
    <property type="entry name" value="Spore Coat Polysaccharide Biosynthesis Protein SpsA, Chain A"/>
    <property type="match status" value="1"/>
</dbReference>
<proteinExistence type="predicted"/>
<dbReference type="InterPro" id="IPR050834">
    <property type="entry name" value="Glycosyltransf_2"/>
</dbReference>
<dbReference type="EMBL" id="FOGN01000006">
    <property type="protein sequence ID" value="SES23210.1"/>
    <property type="molecule type" value="Genomic_DNA"/>
</dbReference>
<gene>
    <name evidence="3" type="ORF">SAMN04487855_3013</name>
    <name evidence="2" type="ORF">SAMN05216589_2757</name>
</gene>
<keyword evidence="4" id="KW-1185">Reference proteome</keyword>
<dbReference type="GO" id="GO:0016740">
    <property type="term" value="F:transferase activity"/>
    <property type="evidence" value="ECO:0007669"/>
    <property type="project" value="UniProtKB-KW"/>
</dbReference>
<dbReference type="Proteomes" id="UP000186904">
    <property type="component" value="Unassembled WGS sequence"/>
</dbReference>
<evidence type="ECO:0000313" key="4">
    <source>
        <dbReference type="Proteomes" id="UP000186599"/>
    </source>
</evidence>
<evidence type="ECO:0000313" key="3">
    <source>
        <dbReference type="EMBL" id="SFM27528.1"/>
    </source>
</evidence>
<dbReference type="SUPFAM" id="SSF53448">
    <property type="entry name" value="Nucleotide-diphospho-sugar transferases"/>
    <property type="match status" value="1"/>
</dbReference>